<comment type="caution">
    <text evidence="1">The sequence shown here is derived from an EMBL/GenBank/DDBJ whole genome shotgun (WGS) entry which is preliminary data.</text>
</comment>
<dbReference type="EMBL" id="JABFUD020000006">
    <property type="protein sequence ID" value="KAI5078483.1"/>
    <property type="molecule type" value="Genomic_DNA"/>
</dbReference>
<proteinExistence type="predicted"/>
<accession>A0A9D4V3B3</accession>
<reference evidence="1" key="1">
    <citation type="submission" date="2021-01" db="EMBL/GenBank/DDBJ databases">
        <title>Adiantum capillus-veneris genome.</title>
        <authorList>
            <person name="Fang Y."/>
            <person name="Liao Q."/>
        </authorList>
    </citation>
    <scope>NUCLEOTIDE SEQUENCE</scope>
    <source>
        <strain evidence="1">H3</strain>
        <tissue evidence="1">Leaf</tissue>
    </source>
</reference>
<name>A0A9D4V3B3_ADICA</name>
<evidence type="ECO:0000313" key="1">
    <source>
        <dbReference type="EMBL" id="KAI5078483.1"/>
    </source>
</evidence>
<organism evidence="1 2">
    <name type="scientific">Adiantum capillus-veneris</name>
    <name type="common">Maidenhair fern</name>
    <dbReference type="NCBI Taxonomy" id="13818"/>
    <lineage>
        <taxon>Eukaryota</taxon>
        <taxon>Viridiplantae</taxon>
        <taxon>Streptophyta</taxon>
        <taxon>Embryophyta</taxon>
        <taxon>Tracheophyta</taxon>
        <taxon>Polypodiopsida</taxon>
        <taxon>Polypodiidae</taxon>
        <taxon>Polypodiales</taxon>
        <taxon>Pteridineae</taxon>
        <taxon>Pteridaceae</taxon>
        <taxon>Vittarioideae</taxon>
        <taxon>Adiantum</taxon>
    </lineage>
</organism>
<evidence type="ECO:0000313" key="2">
    <source>
        <dbReference type="Proteomes" id="UP000886520"/>
    </source>
</evidence>
<dbReference type="AlphaFoldDB" id="A0A9D4V3B3"/>
<protein>
    <submittedName>
        <fullName evidence="1">Uncharacterized protein</fullName>
    </submittedName>
</protein>
<keyword evidence="2" id="KW-1185">Reference proteome</keyword>
<sequence length="79" mass="9077">MWFGQPYPAGFYLNRGCVWFILTYPKGLCCGYGATQHGAEVEATSSDRVWKRRKICRQHEAAEGSCNVWGRNHSHAELW</sequence>
<gene>
    <name evidence="1" type="ORF">GOP47_0006154</name>
</gene>
<dbReference type="Proteomes" id="UP000886520">
    <property type="component" value="Chromosome 6"/>
</dbReference>